<accession>A0A0R3PNF8</accession>
<organism evidence="3">
    <name type="scientific">Angiostrongylus costaricensis</name>
    <name type="common">Nematode worm</name>
    <dbReference type="NCBI Taxonomy" id="334426"/>
    <lineage>
        <taxon>Eukaryota</taxon>
        <taxon>Metazoa</taxon>
        <taxon>Ecdysozoa</taxon>
        <taxon>Nematoda</taxon>
        <taxon>Chromadorea</taxon>
        <taxon>Rhabditida</taxon>
        <taxon>Rhabditina</taxon>
        <taxon>Rhabditomorpha</taxon>
        <taxon>Strongyloidea</taxon>
        <taxon>Metastrongylidae</taxon>
        <taxon>Angiostrongylus</taxon>
    </lineage>
</organism>
<protein>
    <submittedName>
        <fullName evidence="1 3">Uncharacterized protein</fullName>
    </submittedName>
</protein>
<gene>
    <name evidence="1" type="ORF">ACOC_LOCUS6580</name>
</gene>
<dbReference type="EMBL" id="UYYA01003958">
    <property type="protein sequence ID" value="VDM58165.1"/>
    <property type="molecule type" value="Genomic_DNA"/>
</dbReference>
<proteinExistence type="predicted"/>
<reference evidence="1 2" key="2">
    <citation type="submission" date="2018-11" db="EMBL/GenBank/DDBJ databases">
        <authorList>
            <consortium name="Pathogen Informatics"/>
        </authorList>
    </citation>
    <scope>NUCLEOTIDE SEQUENCE [LARGE SCALE GENOMIC DNA]</scope>
    <source>
        <strain evidence="1 2">Costa Rica</strain>
    </source>
</reference>
<name>A0A0R3PNF8_ANGCS</name>
<dbReference type="WBParaSite" id="ACOC_0000657901-mRNA-1">
    <property type="protein sequence ID" value="ACOC_0000657901-mRNA-1"/>
    <property type="gene ID" value="ACOC_0000657901"/>
</dbReference>
<reference evidence="3" key="1">
    <citation type="submission" date="2017-02" db="UniProtKB">
        <authorList>
            <consortium name="WormBaseParasite"/>
        </authorList>
    </citation>
    <scope>IDENTIFICATION</scope>
</reference>
<evidence type="ECO:0000313" key="2">
    <source>
        <dbReference type="Proteomes" id="UP000267027"/>
    </source>
</evidence>
<keyword evidence="2" id="KW-1185">Reference proteome</keyword>
<sequence>MQYGGMWDRRTPAWIDDQLHKKRANTLRRERNVAGGGRHTCRKRELWVVETAAGWSGRRVCAGLHETEADSSLRAHEREEREVGAGPQTCAVRKSRTIASKSQKENVLWGGLGCSAME</sequence>
<dbReference type="AlphaFoldDB" id="A0A0R3PNF8"/>
<dbReference type="Proteomes" id="UP000267027">
    <property type="component" value="Unassembled WGS sequence"/>
</dbReference>
<evidence type="ECO:0000313" key="3">
    <source>
        <dbReference type="WBParaSite" id="ACOC_0000657901-mRNA-1"/>
    </source>
</evidence>
<evidence type="ECO:0000313" key="1">
    <source>
        <dbReference type="EMBL" id="VDM58165.1"/>
    </source>
</evidence>